<dbReference type="Proteomes" id="UP000515472">
    <property type="component" value="Chromosome"/>
</dbReference>
<gene>
    <name evidence="3" type="ORF">GEOBRER4_n2787</name>
</gene>
<dbReference type="NCBIfam" id="TIGR01552">
    <property type="entry name" value="phd_fam"/>
    <property type="match status" value="1"/>
</dbReference>
<dbReference type="InterPro" id="IPR006442">
    <property type="entry name" value="Antitoxin_Phd/YefM"/>
</dbReference>
<dbReference type="Gene3D" id="3.40.1620.10">
    <property type="entry name" value="YefM-like domain"/>
    <property type="match status" value="1"/>
</dbReference>
<evidence type="ECO:0000256" key="2">
    <source>
        <dbReference type="RuleBase" id="RU362080"/>
    </source>
</evidence>
<dbReference type="Pfam" id="PF02604">
    <property type="entry name" value="PhdYeFM_antitox"/>
    <property type="match status" value="1"/>
</dbReference>
<keyword evidence="4" id="KW-1185">Reference proteome</keyword>
<organism evidence="3 4">
    <name type="scientific">Citrifermentans bremense</name>
    <dbReference type="NCBI Taxonomy" id="60035"/>
    <lineage>
        <taxon>Bacteria</taxon>
        <taxon>Pseudomonadati</taxon>
        <taxon>Thermodesulfobacteriota</taxon>
        <taxon>Desulfuromonadia</taxon>
        <taxon>Geobacterales</taxon>
        <taxon>Geobacteraceae</taxon>
        <taxon>Citrifermentans</taxon>
    </lineage>
</organism>
<dbReference type="SUPFAM" id="SSF143120">
    <property type="entry name" value="YefM-like"/>
    <property type="match status" value="1"/>
</dbReference>
<dbReference type="EMBL" id="AP023213">
    <property type="protein sequence ID" value="BCG47933.1"/>
    <property type="molecule type" value="Genomic_DNA"/>
</dbReference>
<proteinExistence type="inferred from homology"/>
<name>A0A6S6M2G9_9BACT</name>
<protein>
    <recommendedName>
        <fullName evidence="2">Antitoxin</fullName>
    </recommendedName>
</protein>
<comment type="similarity">
    <text evidence="1 2">Belongs to the phD/YefM antitoxin family.</text>
</comment>
<dbReference type="InterPro" id="IPR036165">
    <property type="entry name" value="YefM-like_sf"/>
</dbReference>
<comment type="function">
    <text evidence="2">Antitoxin component of a type II toxin-antitoxin (TA) system.</text>
</comment>
<reference evidence="3 4" key="1">
    <citation type="submission" date="2020-06" db="EMBL/GenBank/DDBJ databases">
        <title>Interaction of electrochemicaly active bacteria, Geobacter bremensis R4 on different carbon anode.</title>
        <authorList>
            <person name="Meng L."/>
            <person name="Yoshida N."/>
        </authorList>
    </citation>
    <scope>NUCLEOTIDE SEQUENCE [LARGE SCALE GENOMIC DNA]</scope>
    <source>
        <strain evidence="3 4">R4</strain>
    </source>
</reference>
<evidence type="ECO:0000256" key="1">
    <source>
        <dbReference type="ARBA" id="ARBA00009981"/>
    </source>
</evidence>
<evidence type="ECO:0000313" key="3">
    <source>
        <dbReference type="EMBL" id="BCG47933.1"/>
    </source>
</evidence>
<accession>A0A6S6M2G9</accession>
<dbReference type="AlphaFoldDB" id="A0A6S6M2G9"/>
<evidence type="ECO:0000313" key="4">
    <source>
        <dbReference type="Proteomes" id="UP000515472"/>
    </source>
</evidence>
<dbReference type="RefSeq" id="WP_185242754.1">
    <property type="nucleotide sequence ID" value="NZ_AP023213.1"/>
</dbReference>
<dbReference type="KEGG" id="gbn:GEOBRER4_26830"/>
<sequence>MKNNKKHSPHVGSWQLQDAKNRLSQVVNSARSVGPQTITLRGEPAAVVISIEEYRKMVGKPKTSLSAFFAQSPLYNVELDLTRSTDLPREVDL</sequence>